<organism evidence="2 3">
    <name type="scientific">Aureobasidium namibiae CBS 147.97</name>
    <dbReference type="NCBI Taxonomy" id="1043004"/>
    <lineage>
        <taxon>Eukaryota</taxon>
        <taxon>Fungi</taxon>
        <taxon>Dikarya</taxon>
        <taxon>Ascomycota</taxon>
        <taxon>Pezizomycotina</taxon>
        <taxon>Dothideomycetes</taxon>
        <taxon>Dothideomycetidae</taxon>
        <taxon>Dothideales</taxon>
        <taxon>Saccotheciaceae</taxon>
        <taxon>Aureobasidium</taxon>
    </lineage>
</organism>
<dbReference type="EMBL" id="KL584715">
    <property type="protein sequence ID" value="KEQ71123.1"/>
    <property type="molecule type" value="Genomic_DNA"/>
</dbReference>
<dbReference type="HOGENOM" id="CLU_745920_0_0_1"/>
<dbReference type="AlphaFoldDB" id="A0A074WDR5"/>
<gene>
    <name evidence="2" type="ORF">M436DRAFT_51728</name>
</gene>
<feature type="region of interest" description="Disordered" evidence="1">
    <location>
        <begin position="349"/>
        <end position="373"/>
    </location>
</feature>
<proteinExistence type="predicted"/>
<evidence type="ECO:0000313" key="2">
    <source>
        <dbReference type="EMBL" id="KEQ71123.1"/>
    </source>
</evidence>
<dbReference type="OrthoDB" id="3870707at2759"/>
<sequence>MGIALLSLPTEVLIGIIQHADSACKRTLLDLRLVSKTVEQLCHDSFLRHLELLRIDPSQKDNLTRLLEIISSPAHAHAVKSVTFDFVRDWRNVWPVTTLVQQLFDKLSTFNVSLELNFSPYGSNEWISEPCIVHYILGIVEQVFKSRMLIKRLVVRAKDWDPDFQLDKMLCRLDGLINVQEKETEVLTVQSLVVAFKHGETIFDRQRQCLQFSQITAHDLHGIGQWIQEKHPAEIYLTNCQFFVEQLDGVLLSARPPSNPLSCISVTNSRLMHLTSFFGGSQAATPLYKLLSRISQHADSLTYLRLEDIRVETPNPRTLSFVSGNKVQMTSDGNIRETLASLMLQHRVDEDQLETESEDIEEDGEDDEVENGE</sequence>
<dbReference type="GeneID" id="25411472"/>
<evidence type="ECO:0000256" key="1">
    <source>
        <dbReference type="SAM" id="MobiDB-lite"/>
    </source>
</evidence>
<evidence type="ECO:0000313" key="3">
    <source>
        <dbReference type="Proteomes" id="UP000027730"/>
    </source>
</evidence>
<reference evidence="2 3" key="1">
    <citation type="journal article" date="2014" name="BMC Genomics">
        <title>Genome sequencing of four Aureobasidium pullulans varieties: biotechnological potential, stress tolerance, and description of new species.</title>
        <authorList>
            <person name="Gostin Ar C."/>
            <person name="Ohm R.A."/>
            <person name="Kogej T."/>
            <person name="Sonjak S."/>
            <person name="Turk M."/>
            <person name="Zajc J."/>
            <person name="Zalar P."/>
            <person name="Grube M."/>
            <person name="Sun H."/>
            <person name="Han J."/>
            <person name="Sharma A."/>
            <person name="Chiniquy J."/>
            <person name="Ngan C.Y."/>
            <person name="Lipzen A."/>
            <person name="Barry K."/>
            <person name="Grigoriev I.V."/>
            <person name="Gunde-Cimerman N."/>
        </authorList>
    </citation>
    <scope>NUCLEOTIDE SEQUENCE [LARGE SCALE GENOMIC DNA]</scope>
    <source>
        <strain evidence="2 3">CBS 147.97</strain>
    </source>
</reference>
<keyword evidence="3" id="KW-1185">Reference proteome</keyword>
<name>A0A074WDR5_9PEZI</name>
<evidence type="ECO:0008006" key="4">
    <source>
        <dbReference type="Google" id="ProtNLM"/>
    </source>
</evidence>
<feature type="compositionally biased region" description="Acidic residues" evidence="1">
    <location>
        <begin position="351"/>
        <end position="373"/>
    </location>
</feature>
<accession>A0A074WDR5</accession>
<protein>
    <recommendedName>
        <fullName evidence="4">F-box domain-containing protein</fullName>
    </recommendedName>
</protein>
<dbReference type="Proteomes" id="UP000027730">
    <property type="component" value="Unassembled WGS sequence"/>
</dbReference>
<dbReference type="RefSeq" id="XP_013425051.1">
    <property type="nucleotide sequence ID" value="XM_013569597.1"/>
</dbReference>